<protein>
    <recommendedName>
        <fullName evidence="7">RNase P subunit p30-domain-containing protein</fullName>
    </recommendedName>
</protein>
<dbReference type="Pfam" id="PF01876">
    <property type="entry name" value="RNase_P_p30"/>
    <property type="match status" value="1"/>
</dbReference>
<name>A0A2T3A9C4_9PEZI</name>
<dbReference type="GO" id="GO:0005655">
    <property type="term" value="C:nucleolar ribonuclease P complex"/>
    <property type="evidence" value="ECO:0007669"/>
    <property type="project" value="TreeGrafter"/>
</dbReference>
<dbReference type="GO" id="GO:0008033">
    <property type="term" value="P:tRNA processing"/>
    <property type="evidence" value="ECO:0007669"/>
    <property type="project" value="UniProtKB-KW"/>
</dbReference>
<evidence type="ECO:0000313" key="6">
    <source>
        <dbReference type="Proteomes" id="UP000241462"/>
    </source>
</evidence>
<dbReference type="PANTHER" id="PTHR13031">
    <property type="entry name" value="RIBONUCLEASE P SUBUNIT P30"/>
    <property type="match status" value="1"/>
</dbReference>
<evidence type="ECO:0000256" key="4">
    <source>
        <dbReference type="SAM" id="MobiDB-lite"/>
    </source>
</evidence>
<reference evidence="5 6" key="1">
    <citation type="journal article" date="2018" name="Mycol. Prog.">
        <title>Coniella lustricola, a new species from submerged detritus.</title>
        <authorList>
            <person name="Raudabaugh D.B."/>
            <person name="Iturriaga T."/>
            <person name="Carver A."/>
            <person name="Mondo S."/>
            <person name="Pangilinan J."/>
            <person name="Lipzen A."/>
            <person name="He G."/>
            <person name="Amirebrahimi M."/>
            <person name="Grigoriev I.V."/>
            <person name="Miller A.N."/>
        </authorList>
    </citation>
    <scope>NUCLEOTIDE SEQUENCE [LARGE SCALE GENOMIC DNA]</scope>
    <source>
        <strain evidence="5 6">B22-T-1</strain>
    </source>
</reference>
<dbReference type="OrthoDB" id="17948at2759"/>
<feature type="region of interest" description="Disordered" evidence="4">
    <location>
        <begin position="143"/>
        <end position="225"/>
    </location>
</feature>
<dbReference type="EMBL" id="KZ678432">
    <property type="protein sequence ID" value="PSR87163.1"/>
    <property type="molecule type" value="Genomic_DNA"/>
</dbReference>
<comment type="similarity">
    <text evidence="2">Belongs to the eukaryotic/archaeal RNase P protein component 3 family.</text>
</comment>
<dbReference type="STRING" id="2025994.A0A2T3A9C4"/>
<keyword evidence="6" id="KW-1185">Reference proteome</keyword>
<dbReference type="SUPFAM" id="SSF89550">
    <property type="entry name" value="PHP domain-like"/>
    <property type="match status" value="1"/>
</dbReference>
<feature type="compositionally biased region" description="Low complexity" evidence="4">
    <location>
        <begin position="163"/>
        <end position="185"/>
    </location>
</feature>
<organism evidence="5 6">
    <name type="scientific">Coniella lustricola</name>
    <dbReference type="NCBI Taxonomy" id="2025994"/>
    <lineage>
        <taxon>Eukaryota</taxon>
        <taxon>Fungi</taxon>
        <taxon>Dikarya</taxon>
        <taxon>Ascomycota</taxon>
        <taxon>Pezizomycotina</taxon>
        <taxon>Sordariomycetes</taxon>
        <taxon>Sordariomycetidae</taxon>
        <taxon>Diaporthales</taxon>
        <taxon>Schizoparmaceae</taxon>
        <taxon>Coniella</taxon>
    </lineage>
</organism>
<dbReference type="InterPro" id="IPR002738">
    <property type="entry name" value="RNase_P_p30"/>
</dbReference>
<evidence type="ECO:0000313" key="5">
    <source>
        <dbReference type="EMBL" id="PSR87163.1"/>
    </source>
</evidence>
<dbReference type="Gene3D" id="3.20.20.140">
    <property type="entry name" value="Metal-dependent hydrolases"/>
    <property type="match status" value="1"/>
</dbReference>
<keyword evidence="3" id="KW-0819">tRNA processing</keyword>
<comment type="subcellular location">
    <subcellularLocation>
        <location evidence="1">Nucleus</location>
    </subcellularLocation>
</comment>
<dbReference type="Proteomes" id="UP000241462">
    <property type="component" value="Unassembled WGS sequence"/>
</dbReference>
<dbReference type="InterPro" id="IPR016195">
    <property type="entry name" value="Pol/histidinol_Pase-like"/>
</dbReference>
<evidence type="ECO:0000256" key="3">
    <source>
        <dbReference type="ARBA" id="ARBA00022694"/>
    </source>
</evidence>
<dbReference type="InParanoid" id="A0A2T3A9C4"/>
<dbReference type="AlphaFoldDB" id="A0A2T3A9C4"/>
<proteinExistence type="inferred from homology"/>
<sequence>MAAVSRGVLFEVCYGQLLQNNTTPGGGAAAGSTTIDHQQRARANFIANMMELVRATKGRGIVISSECRLGTGAAAVAAAAAAGWNLRAPADLVNLFACWGLGPERGLEALGANPRAVVVNEGLRKRSYRGVVDIVDAEGKIPGQLKRQTNTTTESGRQDGQVSGKQAGKKNNNSNKNQQQQQQQQQGGGGNAKRKHDGGGEQGAKDQTLPVLSKRQAKKMKLAGK</sequence>
<evidence type="ECO:0008006" key="7">
    <source>
        <dbReference type="Google" id="ProtNLM"/>
    </source>
</evidence>
<feature type="compositionally biased region" description="Basic residues" evidence="4">
    <location>
        <begin position="215"/>
        <end position="225"/>
    </location>
</feature>
<feature type="compositionally biased region" description="Polar residues" evidence="4">
    <location>
        <begin position="146"/>
        <end position="161"/>
    </location>
</feature>
<accession>A0A2T3A9C4</accession>
<dbReference type="GO" id="GO:0003723">
    <property type="term" value="F:RNA binding"/>
    <property type="evidence" value="ECO:0007669"/>
    <property type="project" value="TreeGrafter"/>
</dbReference>
<dbReference type="PANTHER" id="PTHR13031:SF0">
    <property type="entry name" value="RIBONUCLEASE P PROTEIN SUBUNIT P30"/>
    <property type="match status" value="1"/>
</dbReference>
<evidence type="ECO:0000256" key="2">
    <source>
        <dbReference type="ARBA" id="ARBA00007331"/>
    </source>
</evidence>
<gene>
    <name evidence="5" type="ORF">BD289DRAFT_432690</name>
</gene>
<evidence type="ECO:0000256" key="1">
    <source>
        <dbReference type="ARBA" id="ARBA00004123"/>
    </source>
</evidence>